<reference evidence="1" key="1">
    <citation type="submission" date="2023-06" db="EMBL/GenBank/DDBJ databases">
        <title>Conoideocrella luteorostrata (Hypocreales: Clavicipitaceae), a potential biocontrol fungus for elongate hemlock scale in United States Christmas tree production areas.</title>
        <authorList>
            <person name="Barrett H."/>
            <person name="Lovett B."/>
            <person name="Macias A.M."/>
            <person name="Stajich J.E."/>
            <person name="Kasson M.T."/>
        </authorList>
    </citation>
    <scope>NUCLEOTIDE SEQUENCE</scope>
    <source>
        <strain evidence="1">ARSEF 14590</strain>
    </source>
</reference>
<protein>
    <submittedName>
        <fullName evidence="1">Uncharacterized protein</fullName>
    </submittedName>
</protein>
<dbReference type="Proteomes" id="UP001251528">
    <property type="component" value="Unassembled WGS sequence"/>
</dbReference>
<accession>A0AAJ0CU71</accession>
<dbReference type="AlphaFoldDB" id="A0AAJ0CU71"/>
<dbReference type="EMBL" id="JASWJB010000037">
    <property type="protein sequence ID" value="KAK2608519.1"/>
    <property type="molecule type" value="Genomic_DNA"/>
</dbReference>
<proteinExistence type="predicted"/>
<sequence length="234" mass="26945">MSKFLKDLEPGSVYVTISLPQTKEIIGPIDPVNRGLSSRPCEVNIATYETHCAQDLAHEEFDWGLYFHRGVRDGIWYHLTRRNDTQFRSSTRFDLDRRQVESSPRLQRNVVGLVRVLHVSQHLCEELAWYMDWLAGESYRTAARSFIWVTSMYLRTWHHIVRASNTPSLTYGAKFDVNQFLRETLNFAYGDVDYAVGGQLPRPIIRSIFGTELGISEQDGINDGVSQGHKKAHR</sequence>
<evidence type="ECO:0000313" key="1">
    <source>
        <dbReference type="EMBL" id="KAK2608519.1"/>
    </source>
</evidence>
<comment type="caution">
    <text evidence="1">The sequence shown here is derived from an EMBL/GenBank/DDBJ whole genome shotgun (WGS) entry which is preliminary data.</text>
</comment>
<organism evidence="1 2">
    <name type="scientific">Conoideocrella luteorostrata</name>
    <dbReference type="NCBI Taxonomy" id="1105319"/>
    <lineage>
        <taxon>Eukaryota</taxon>
        <taxon>Fungi</taxon>
        <taxon>Dikarya</taxon>
        <taxon>Ascomycota</taxon>
        <taxon>Pezizomycotina</taxon>
        <taxon>Sordariomycetes</taxon>
        <taxon>Hypocreomycetidae</taxon>
        <taxon>Hypocreales</taxon>
        <taxon>Clavicipitaceae</taxon>
        <taxon>Conoideocrella</taxon>
    </lineage>
</organism>
<name>A0AAJ0CU71_9HYPO</name>
<evidence type="ECO:0000313" key="2">
    <source>
        <dbReference type="Proteomes" id="UP001251528"/>
    </source>
</evidence>
<gene>
    <name evidence="1" type="ORF">QQS21_002981</name>
</gene>
<keyword evidence="2" id="KW-1185">Reference proteome</keyword>